<accession>A0A2W2BGT1</accession>
<protein>
    <recommendedName>
        <fullName evidence="1">DUF305 domain-containing protein</fullName>
    </recommendedName>
</protein>
<comment type="caution">
    <text evidence="2">The sequence shown here is derived from an EMBL/GenBank/DDBJ whole genome shotgun (WGS) entry which is preliminary data.</text>
</comment>
<dbReference type="Pfam" id="PF03713">
    <property type="entry name" value="DUF305"/>
    <property type="match status" value="1"/>
</dbReference>
<dbReference type="InterPro" id="IPR005183">
    <property type="entry name" value="DUF305_CopM-like"/>
</dbReference>
<keyword evidence="3" id="KW-1185">Reference proteome</keyword>
<gene>
    <name evidence="2" type="ORF">DN068_12590</name>
</gene>
<dbReference type="EMBL" id="QKTW01000017">
    <property type="protein sequence ID" value="PZF72696.1"/>
    <property type="molecule type" value="Genomic_DNA"/>
</dbReference>
<sequence length="200" mass="22708">MKRNRPGILFFTVMAILCWMIAAGFTPDKSDRAVYLSMMDKMMDQMMKQSSTVSPETDFLQQMIPHHQGAIEMAGYEISHGKDFEMIQLAKSIQAEQQTEVQLMNTWLHSPSILKSSVPKGYAKEMQHTMDVMMETMMHDQATKTGDYAFAQIMIPHHQAAIDMAKVVLKYASDPTVTAFAKLLISNEQVEIEQMSSFTK</sequence>
<organism evidence="2 3">
    <name type="scientific">Taibaiella soli</name>
    <dbReference type="NCBI Taxonomy" id="1649169"/>
    <lineage>
        <taxon>Bacteria</taxon>
        <taxon>Pseudomonadati</taxon>
        <taxon>Bacteroidota</taxon>
        <taxon>Chitinophagia</taxon>
        <taxon>Chitinophagales</taxon>
        <taxon>Chitinophagaceae</taxon>
        <taxon>Taibaiella</taxon>
    </lineage>
</organism>
<evidence type="ECO:0000313" key="3">
    <source>
        <dbReference type="Proteomes" id="UP000248745"/>
    </source>
</evidence>
<dbReference type="InterPro" id="IPR012347">
    <property type="entry name" value="Ferritin-like"/>
</dbReference>
<evidence type="ECO:0000259" key="1">
    <source>
        <dbReference type="Pfam" id="PF03713"/>
    </source>
</evidence>
<feature type="domain" description="DUF305" evidence="1">
    <location>
        <begin position="56"/>
        <end position="197"/>
    </location>
</feature>
<dbReference type="PANTHER" id="PTHR36933:SF1">
    <property type="entry name" value="SLL0788 PROTEIN"/>
    <property type="match status" value="1"/>
</dbReference>
<proteinExistence type="predicted"/>
<name>A0A2W2BGT1_9BACT</name>
<evidence type="ECO:0000313" key="2">
    <source>
        <dbReference type="EMBL" id="PZF72696.1"/>
    </source>
</evidence>
<dbReference type="Proteomes" id="UP000248745">
    <property type="component" value="Unassembled WGS sequence"/>
</dbReference>
<dbReference type="PANTHER" id="PTHR36933">
    <property type="entry name" value="SLL0788 PROTEIN"/>
    <property type="match status" value="1"/>
</dbReference>
<reference evidence="2 3" key="1">
    <citation type="submission" date="2018-06" db="EMBL/GenBank/DDBJ databases">
        <title>Mucibacter soli gen. nov., sp. nov., a new member of the family Chitinophagaceae producing mucin.</title>
        <authorList>
            <person name="Kim M.-K."/>
            <person name="Park S."/>
            <person name="Kim T.-S."/>
            <person name="Joung Y."/>
            <person name="Han J.-H."/>
            <person name="Kim S.B."/>
        </authorList>
    </citation>
    <scope>NUCLEOTIDE SEQUENCE [LARGE SCALE GENOMIC DNA]</scope>
    <source>
        <strain evidence="2 3">R1-15</strain>
    </source>
</reference>
<dbReference type="OrthoDB" id="8603558at2"/>
<dbReference type="RefSeq" id="WP_110999287.1">
    <property type="nucleotide sequence ID" value="NZ_QKTW01000017.1"/>
</dbReference>
<dbReference type="Gene3D" id="1.20.1260.10">
    <property type="match status" value="2"/>
</dbReference>
<dbReference type="AlphaFoldDB" id="A0A2W2BGT1"/>